<dbReference type="Proteomes" id="UP000816034">
    <property type="component" value="Unassembled WGS sequence"/>
</dbReference>
<dbReference type="SUPFAM" id="SSF52540">
    <property type="entry name" value="P-loop containing nucleoside triphosphate hydrolases"/>
    <property type="match status" value="1"/>
</dbReference>
<feature type="compositionally biased region" description="Low complexity" evidence="15">
    <location>
        <begin position="8"/>
        <end position="30"/>
    </location>
</feature>
<evidence type="ECO:0000256" key="11">
    <source>
        <dbReference type="ARBA" id="ARBA00025917"/>
    </source>
</evidence>
<evidence type="ECO:0000256" key="13">
    <source>
        <dbReference type="PROSITE-ProRule" id="PRU00552"/>
    </source>
</evidence>
<dbReference type="Gene3D" id="3.40.50.300">
    <property type="entry name" value="P-loop containing nucleotide triphosphate hydrolases"/>
    <property type="match status" value="2"/>
</dbReference>
<comment type="function">
    <text evidence="10">ATP-dependent RNA helicase which is a subunit of the eIF4F complex involved in cap recognition and is required for mRNA binding to ribosome. In the current model of translation initiation, eIF4A unwinds RNA secondary structures in the 5'-UTR of mRNAs which is necessary to allow efficient binding of the small ribosomal subunit, and subsequent scanning for the initiator codon.</text>
</comment>
<dbReference type="AlphaFoldDB" id="A0AA88KP37"/>
<comment type="caution">
    <text evidence="19">The sequence shown here is derived from an EMBL/GenBank/DDBJ whole genome shotgun (WGS) entry which is preliminary data.</text>
</comment>
<dbReference type="Pfam" id="PF00271">
    <property type="entry name" value="Helicase_C"/>
    <property type="match status" value="1"/>
</dbReference>
<evidence type="ECO:0000256" key="9">
    <source>
        <dbReference type="ARBA" id="ARBA00024417"/>
    </source>
</evidence>
<dbReference type="FunFam" id="3.40.50.300:FF:000079">
    <property type="entry name" value="probable ATP-dependent RNA helicase DDX17"/>
    <property type="match status" value="1"/>
</dbReference>
<keyword evidence="6 14" id="KW-0067">ATP-binding</keyword>
<dbReference type="PROSITE" id="PS00039">
    <property type="entry name" value="DEAD_ATP_HELICASE"/>
    <property type="match status" value="1"/>
</dbReference>
<evidence type="ECO:0000313" key="20">
    <source>
        <dbReference type="Proteomes" id="UP000816034"/>
    </source>
</evidence>
<dbReference type="FunFam" id="3.40.50.300:FF:000008">
    <property type="entry name" value="ATP-dependent RNA helicase RhlB"/>
    <property type="match status" value="1"/>
</dbReference>
<dbReference type="EC" id="3.6.4.13" evidence="1"/>
<dbReference type="PROSITE" id="PS51192">
    <property type="entry name" value="HELICASE_ATP_BIND_1"/>
    <property type="match status" value="1"/>
</dbReference>
<reference evidence="19 20" key="1">
    <citation type="journal article" date="2018" name="BMC Genomics">
        <title>The genome of Naegleria lovaniensis, the basis for a comparative approach to unravel pathogenicity factors of the human pathogenic amoeba N. fowleri.</title>
        <authorList>
            <person name="Liechti N."/>
            <person name="Schurch N."/>
            <person name="Bruggmann R."/>
            <person name="Wittwer M."/>
        </authorList>
    </citation>
    <scope>NUCLEOTIDE SEQUENCE [LARGE SCALE GENOMIC DNA]</scope>
    <source>
        <strain evidence="19 20">ATCC 30569</strain>
    </source>
</reference>
<dbReference type="PROSITE" id="PS51194">
    <property type="entry name" value="HELICASE_CTER"/>
    <property type="match status" value="1"/>
</dbReference>
<protein>
    <recommendedName>
        <fullName evidence="9">Probable eukaryotic initiation factor 4A</fullName>
        <ecNumber evidence="1">3.6.4.13</ecNumber>
    </recommendedName>
    <alternativeName>
        <fullName evidence="12">ATP-dependent RNA helicase eIF4A</fullName>
    </alternativeName>
</protein>
<feature type="region of interest" description="Disordered" evidence="15">
    <location>
        <begin position="1"/>
        <end position="86"/>
    </location>
</feature>
<sequence length="587" mass="66926">MKRKLTEKLQSSSSKNHSSSSESTNNLTQSKNNGKQKKTNASKRTPSSEPPRKKTLLSKPQDHHSTNGNEKADNNKIQETNVEQDEDFLSQLNDSDKRKMNKKEDLLNNFYNFELEVPKEFEKMDIVKNLYVEHPSVKAMKNETEIRAKEDIKVFCSRKGTIIPKPVLLFSQLNFPSFVQKQIQEMQFKEPTAIQKQTWPVVLQGYDMIGLAETGSGKTLAFVLPGLMHVLAQKELKKGEGPIMVILTPTRELAIQIHRECEKFCNASQSESKPIKIACLYGGEVRKNQIKECRGKPEIIIATPGRLLDFLQAGITNMKRCSYLVLDEADRMLDMGFNPQISQIASQITPERQTLFFSATWNRAVQSMAMSYVSKSEPHFIVNIGSIETSANHNVKQSFMFIQDSDKMARLIDMLDKLIKDPDDCRTLIFCKTKKRTDFVTQKLRESGWPSLSIHGERKQEEREWVLEEFRSGDTPILVATDVAARGLDIENVRYVVNYDMPHDIDSYIHRIGRTGRAGKEGNSVSFFTPDDVQLCAPLIKVLEEAEQEVPEKLLKLQDLTQKTHGELSLSQQKAKDKLEILQNKKK</sequence>
<dbReference type="InterPro" id="IPR014001">
    <property type="entry name" value="Helicase_ATP-bd"/>
</dbReference>
<dbReference type="InterPro" id="IPR027417">
    <property type="entry name" value="P-loop_NTPase"/>
</dbReference>
<feature type="domain" description="Helicase ATP-binding" evidence="16">
    <location>
        <begin position="199"/>
        <end position="379"/>
    </location>
</feature>
<dbReference type="InterPro" id="IPR000629">
    <property type="entry name" value="RNA-helicase_DEAD-box_CS"/>
</dbReference>
<keyword evidence="4 14" id="KW-0378">Hydrolase</keyword>
<evidence type="ECO:0000256" key="14">
    <source>
        <dbReference type="RuleBase" id="RU000492"/>
    </source>
</evidence>
<dbReference type="InterPro" id="IPR014014">
    <property type="entry name" value="RNA_helicase_DEAD_Q_motif"/>
</dbReference>
<feature type="compositionally biased region" description="Basic and acidic residues" evidence="15">
    <location>
        <begin position="60"/>
        <end position="76"/>
    </location>
</feature>
<feature type="domain" description="Helicase C-terminal" evidence="17">
    <location>
        <begin position="410"/>
        <end position="558"/>
    </location>
</feature>
<dbReference type="PROSITE" id="PS51195">
    <property type="entry name" value="Q_MOTIF"/>
    <property type="match status" value="1"/>
</dbReference>
<dbReference type="GO" id="GO:0003743">
    <property type="term" value="F:translation initiation factor activity"/>
    <property type="evidence" value="ECO:0007669"/>
    <property type="project" value="UniProtKB-KW"/>
</dbReference>
<evidence type="ECO:0000256" key="4">
    <source>
        <dbReference type="ARBA" id="ARBA00022801"/>
    </source>
</evidence>
<comment type="subunit">
    <text evidence="11">eIF4F is a multi-subunit complex, the composition of which varies with external and internal environmental conditions. It is composed of at least EIF4A, EIF4E and EIF4G.</text>
</comment>
<dbReference type="SMART" id="SM00487">
    <property type="entry name" value="DEXDc"/>
    <property type="match status" value="1"/>
</dbReference>
<dbReference type="GO" id="GO:0003676">
    <property type="term" value="F:nucleic acid binding"/>
    <property type="evidence" value="ECO:0007669"/>
    <property type="project" value="InterPro"/>
</dbReference>
<name>A0AA88KP37_NAELO</name>
<evidence type="ECO:0000256" key="8">
    <source>
        <dbReference type="ARBA" id="ARBA00024352"/>
    </source>
</evidence>
<feature type="domain" description="DEAD-box RNA helicase Q" evidence="18">
    <location>
        <begin position="168"/>
        <end position="196"/>
    </location>
</feature>
<comment type="similarity">
    <text evidence="8">Belongs to the DEAD box helicase family. eIF4A subfamily.</text>
</comment>
<dbReference type="SMART" id="SM00490">
    <property type="entry name" value="HELICc"/>
    <property type="match status" value="1"/>
</dbReference>
<organism evidence="19 20">
    <name type="scientific">Naegleria lovaniensis</name>
    <name type="common">Amoeba</name>
    <dbReference type="NCBI Taxonomy" id="51637"/>
    <lineage>
        <taxon>Eukaryota</taxon>
        <taxon>Discoba</taxon>
        <taxon>Heterolobosea</taxon>
        <taxon>Tetramitia</taxon>
        <taxon>Eutetramitia</taxon>
        <taxon>Vahlkampfiidae</taxon>
        <taxon>Naegleria</taxon>
    </lineage>
</organism>
<dbReference type="InterPro" id="IPR011545">
    <property type="entry name" value="DEAD/DEAH_box_helicase_dom"/>
</dbReference>
<proteinExistence type="inferred from homology"/>
<dbReference type="InterPro" id="IPR001650">
    <property type="entry name" value="Helicase_C-like"/>
</dbReference>
<evidence type="ECO:0000256" key="10">
    <source>
        <dbReference type="ARBA" id="ARBA00024769"/>
    </source>
</evidence>
<keyword evidence="7" id="KW-0648">Protein biosynthesis</keyword>
<evidence type="ECO:0000259" key="16">
    <source>
        <dbReference type="PROSITE" id="PS51192"/>
    </source>
</evidence>
<evidence type="ECO:0000256" key="6">
    <source>
        <dbReference type="ARBA" id="ARBA00022840"/>
    </source>
</evidence>
<dbReference type="CDD" id="cd18787">
    <property type="entry name" value="SF2_C_DEAD"/>
    <property type="match status" value="1"/>
</dbReference>
<accession>A0AA88KP37</accession>
<evidence type="ECO:0000259" key="17">
    <source>
        <dbReference type="PROSITE" id="PS51194"/>
    </source>
</evidence>
<evidence type="ECO:0000256" key="12">
    <source>
        <dbReference type="ARBA" id="ARBA00030297"/>
    </source>
</evidence>
<evidence type="ECO:0000256" key="5">
    <source>
        <dbReference type="ARBA" id="ARBA00022806"/>
    </source>
</evidence>
<evidence type="ECO:0000256" key="7">
    <source>
        <dbReference type="ARBA" id="ARBA00022917"/>
    </source>
</evidence>
<dbReference type="GO" id="GO:0005524">
    <property type="term" value="F:ATP binding"/>
    <property type="evidence" value="ECO:0007669"/>
    <property type="project" value="UniProtKB-KW"/>
</dbReference>
<dbReference type="RefSeq" id="XP_044552995.1">
    <property type="nucleotide sequence ID" value="XM_044690387.1"/>
</dbReference>
<dbReference type="GO" id="GO:0003724">
    <property type="term" value="F:RNA helicase activity"/>
    <property type="evidence" value="ECO:0007669"/>
    <property type="project" value="UniProtKB-EC"/>
</dbReference>
<evidence type="ECO:0000256" key="1">
    <source>
        <dbReference type="ARBA" id="ARBA00012552"/>
    </source>
</evidence>
<evidence type="ECO:0000256" key="2">
    <source>
        <dbReference type="ARBA" id="ARBA00022540"/>
    </source>
</evidence>
<evidence type="ECO:0000256" key="3">
    <source>
        <dbReference type="ARBA" id="ARBA00022741"/>
    </source>
</evidence>
<keyword evidence="3 14" id="KW-0547">Nucleotide-binding</keyword>
<evidence type="ECO:0000313" key="19">
    <source>
        <dbReference type="EMBL" id="KAG2389003.1"/>
    </source>
</evidence>
<dbReference type="PANTHER" id="PTHR47958">
    <property type="entry name" value="ATP-DEPENDENT RNA HELICASE DBP3"/>
    <property type="match status" value="1"/>
</dbReference>
<keyword evidence="2" id="KW-0396">Initiation factor</keyword>
<dbReference type="GeneID" id="68106856"/>
<gene>
    <name evidence="19" type="ORF">C9374_014403</name>
</gene>
<evidence type="ECO:0000259" key="18">
    <source>
        <dbReference type="PROSITE" id="PS51195"/>
    </source>
</evidence>
<keyword evidence="5 14" id="KW-0347">Helicase</keyword>
<dbReference type="GO" id="GO:0016787">
    <property type="term" value="F:hydrolase activity"/>
    <property type="evidence" value="ECO:0007669"/>
    <property type="project" value="UniProtKB-KW"/>
</dbReference>
<dbReference type="Pfam" id="PF00270">
    <property type="entry name" value="DEAD"/>
    <property type="match status" value="1"/>
</dbReference>
<evidence type="ECO:0000256" key="15">
    <source>
        <dbReference type="SAM" id="MobiDB-lite"/>
    </source>
</evidence>
<feature type="short sequence motif" description="Q motif" evidence="13">
    <location>
        <begin position="168"/>
        <end position="196"/>
    </location>
</feature>
<keyword evidence="20" id="KW-1185">Reference proteome</keyword>
<dbReference type="EMBL" id="PYSW02000008">
    <property type="protein sequence ID" value="KAG2389003.1"/>
    <property type="molecule type" value="Genomic_DNA"/>
</dbReference>